<accession>A0A809SCY4</accession>
<dbReference type="KEGG" id="sniv:SFSGTM_09050"/>
<evidence type="ECO:0000313" key="3">
    <source>
        <dbReference type="Proteomes" id="UP000463939"/>
    </source>
</evidence>
<evidence type="ECO:0000313" key="2">
    <source>
        <dbReference type="EMBL" id="BBP00197.1"/>
    </source>
</evidence>
<gene>
    <name evidence="2" type="ORF">SFSGTM_09050</name>
</gene>
<dbReference type="Gene3D" id="3.10.180.10">
    <property type="entry name" value="2,3-Dihydroxybiphenyl 1,2-Dioxygenase, domain 1"/>
    <property type="match status" value="1"/>
</dbReference>
<dbReference type="SUPFAM" id="SSF54593">
    <property type="entry name" value="Glyoxalase/Bleomycin resistance protein/Dihydroxybiphenyl dioxygenase"/>
    <property type="match status" value="1"/>
</dbReference>
<dbReference type="RefSeq" id="WP_162084153.1">
    <property type="nucleotide sequence ID" value="NZ_AP021881.1"/>
</dbReference>
<proteinExistence type="predicted"/>
<dbReference type="EMBL" id="AP021881">
    <property type="protein sequence ID" value="BBP00197.1"/>
    <property type="molecule type" value="Genomic_DNA"/>
</dbReference>
<dbReference type="InterPro" id="IPR029068">
    <property type="entry name" value="Glyas_Bleomycin-R_OHBP_Dase"/>
</dbReference>
<feature type="region of interest" description="Disordered" evidence="1">
    <location>
        <begin position="85"/>
        <end position="107"/>
    </location>
</feature>
<organism evidence="2 3">
    <name type="scientific">Sulfuriferula nivalis</name>
    <dbReference type="NCBI Taxonomy" id="2675298"/>
    <lineage>
        <taxon>Bacteria</taxon>
        <taxon>Pseudomonadati</taxon>
        <taxon>Pseudomonadota</taxon>
        <taxon>Betaproteobacteria</taxon>
        <taxon>Nitrosomonadales</taxon>
        <taxon>Sulfuricellaceae</taxon>
        <taxon>Sulfuriferula</taxon>
    </lineage>
</organism>
<name>A0A809SCY4_9PROT</name>
<dbReference type="CDD" id="cd06587">
    <property type="entry name" value="VOC"/>
    <property type="match status" value="1"/>
</dbReference>
<dbReference type="AlphaFoldDB" id="A0A809SCY4"/>
<keyword evidence="3" id="KW-1185">Reference proteome</keyword>
<dbReference type="Proteomes" id="UP000463939">
    <property type="component" value="Chromosome"/>
</dbReference>
<evidence type="ECO:0000256" key="1">
    <source>
        <dbReference type="SAM" id="MobiDB-lite"/>
    </source>
</evidence>
<reference evidence="3" key="1">
    <citation type="submission" date="2019-11" db="EMBL/GenBank/DDBJ databases">
        <title>Isolation and characterization of a novel species in the genus Sulfuriferula.</title>
        <authorList>
            <person name="Mochizuki J."/>
            <person name="Kojima H."/>
            <person name="Fukui M."/>
        </authorList>
    </citation>
    <scope>NUCLEOTIDE SEQUENCE [LARGE SCALE GENOMIC DNA]</scope>
    <source>
        <strain evidence="3">SGTM</strain>
    </source>
</reference>
<sequence length="107" mass="11996">MTKSDELDVIHHAAIPVTDVAASVIWYQQHFRCVVAYQDATWALLKFANVSLALVTPGQHPPHLGVLHEHAEQFGALTTHRDKTRSIYVPDPDGNQIEIMDTQSVKR</sequence>
<protein>
    <recommendedName>
        <fullName evidence="4">VOC family protein</fullName>
    </recommendedName>
</protein>
<evidence type="ECO:0008006" key="4">
    <source>
        <dbReference type="Google" id="ProtNLM"/>
    </source>
</evidence>